<dbReference type="Proteomes" id="UP000613011">
    <property type="component" value="Unassembled WGS sequence"/>
</dbReference>
<keyword evidence="3" id="KW-1185">Reference proteome</keyword>
<dbReference type="InterPro" id="IPR043128">
    <property type="entry name" value="Rev_trsase/Diguanyl_cyclase"/>
</dbReference>
<protein>
    <submittedName>
        <fullName evidence="2">GGDEF domain-containing protein</fullName>
    </submittedName>
</protein>
<dbReference type="RefSeq" id="WP_201684685.1">
    <property type="nucleotide sequence ID" value="NZ_JAEQNA010000005.1"/>
</dbReference>
<dbReference type="AlphaFoldDB" id="A0A936ZHN2"/>
<organism evidence="2 3">
    <name type="scientific">Ramlibacter aurantiacus</name>
    <dbReference type="NCBI Taxonomy" id="2801330"/>
    <lineage>
        <taxon>Bacteria</taxon>
        <taxon>Pseudomonadati</taxon>
        <taxon>Pseudomonadota</taxon>
        <taxon>Betaproteobacteria</taxon>
        <taxon>Burkholderiales</taxon>
        <taxon>Comamonadaceae</taxon>
        <taxon>Ramlibacter</taxon>
    </lineage>
</organism>
<dbReference type="EMBL" id="JAEQNA010000005">
    <property type="protein sequence ID" value="MBL0421614.1"/>
    <property type="molecule type" value="Genomic_DNA"/>
</dbReference>
<keyword evidence="1" id="KW-0812">Transmembrane</keyword>
<feature type="transmembrane region" description="Helical" evidence="1">
    <location>
        <begin position="29"/>
        <end position="45"/>
    </location>
</feature>
<name>A0A936ZHN2_9BURK</name>
<gene>
    <name evidence="2" type="ORF">JI739_14755</name>
</gene>
<evidence type="ECO:0000313" key="3">
    <source>
        <dbReference type="Proteomes" id="UP000613011"/>
    </source>
</evidence>
<accession>A0A936ZHN2</accession>
<dbReference type="InterPro" id="IPR029787">
    <property type="entry name" value="Nucleotide_cyclase"/>
</dbReference>
<evidence type="ECO:0000313" key="2">
    <source>
        <dbReference type="EMBL" id="MBL0421614.1"/>
    </source>
</evidence>
<reference evidence="2" key="1">
    <citation type="submission" date="2021-01" db="EMBL/GenBank/DDBJ databases">
        <title>Ramlibacter sp. strain AW1 16S ribosomal RNA gene Genome sequencing and assembly.</title>
        <authorList>
            <person name="Kang M."/>
        </authorList>
    </citation>
    <scope>NUCLEOTIDE SEQUENCE</scope>
    <source>
        <strain evidence="2">AW1</strain>
    </source>
</reference>
<dbReference type="SUPFAM" id="SSF55073">
    <property type="entry name" value="Nucleotide cyclase"/>
    <property type="match status" value="1"/>
</dbReference>
<evidence type="ECO:0000256" key="1">
    <source>
        <dbReference type="SAM" id="Phobius"/>
    </source>
</evidence>
<keyword evidence="1" id="KW-0472">Membrane</keyword>
<keyword evidence="1" id="KW-1133">Transmembrane helix</keyword>
<dbReference type="Gene3D" id="3.30.70.270">
    <property type="match status" value="1"/>
</dbReference>
<feature type="transmembrane region" description="Helical" evidence="1">
    <location>
        <begin position="51"/>
        <end position="70"/>
    </location>
</feature>
<proteinExistence type="predicted"/>
<sequence length="266" mass="28522">MEAWLCQLRSVAPQGQVGRLLLAVGRSRLLQVVGVSALAGGLWQLGVSDPAAVLLLVAGTVVGCVTLWCIDRPARSPMAQATFEGLLDRSTQLASIAALARIGDALLLADRARPATLAHFEVDDLRELETFYPPAVRARMLRLIGTRLRQACGRGGLAVRTGRHSFVVLFPGLGRQAAVDVLQAKLGEGLSFELEVCSEDVMLVPVLRLCESSPADLSVRGLMERCLREHSRPAPASAPGEVEWLPNRVVPPRNVPTIPAPLPDGR</sequence>
<comment type="caution">
    <text evidence="2">The sequence shown here is derived from an EMBL/GenBank/DDBJ whole genome shotgun (WGS) entry which is preliminary data.</text>
</comment>